<keyword evidence="2" id="KW-1185">Reference proteome</keyword>
<organism evidence="1 2">
    <name type="scientific">Salinibacillus kushneri</name>
    <dbReference type="NCBI Taxonomy" id="237682"/>
    <lineage>
        <taxon>Bacteria</taxon>
        <taxon>Bacillati</taxon>
        <taxon>Bacillota</taxon>
        <taxon>Bacilli</taxon>
        <taxon>Bacillales</taxon>
        <taxon>Bacillaceae</taxon>
        <taxon>Salinibacillus</taxon>
    </lineage>
</organism>
<dbReference type="OrthoDB" id="5082334at2"/>
<accession>A0A1I0IDC9</accession>
<dbReference type="EMBL" id="FOHJ01000012">
    <property type="protein sequence ID" value="SET94743.1"/>
    <property type="molecule type" value="Genomic_DNA"/>
</dbReference>
<sequence>MMKIPPFLLPHKATVEPYLGDGAYGPQYGPGVDYKCRIEYNRQLVRDTEGREVTSNTQGTFEYKGEKIPPESKVTWIDENNQVIDEFIVISAPPQTALKNVSHIEVRM</sequence>
<evidence type="ECO:0000313" key="1">
    <source>
        <dbReference type="EMBL" id="SET94743.1"/>
    </source>
</evidence>
<proteinExistence type="predicted"/>
<reference evidence="2" key="1">
    <citation type="submission" date="2016-10" db="EMBL/GenBank/DDBJ databases">
        <authorList>
            <person name="Varghese N."/>
            <person name="Submissions S."/>
        </authorList>
    </citation>
    <scope>NUCLEOTIDE SEQUENCE [LARGE SCALE GENOMIC DNA]</scope>
    <source>
        <strain evidence="2">CGMCC 1.3566</strain>
    </source>
</reference>
<evidence type="ECO:0000313" key="2">
    <source>
        <dbReference type="Proteomes" id="UP000199095"/>
    </source>
</evidence>
<gene>
    <name evidence="1" type="ORF">SAMN05421676_11212</name>
</gene>
<dbReference type="STRING" id="237682.SAMN05421676_11212"/>
<dbReference type="Proteomes" id="UP000199095">
    <property type="component" value="Unassembled WGS sequence"/>
</dbReference>
<name>A0A1I0IDC9_9BACI</name>
<dbReference type="AlphaFoldDB" id="A0A1I0IDC9"/>
<protein>
    <submittedName>
        <fullName evidence="1">Uncharacterized protein</fullName>
    </submittedName>
</protein>